<protein>
    <recommendedName>
        <fullName evidence="1">DUF6879 domain-containing protein</fullName>
    </recommendedName>
</protein>
<evidence type="ECO:0000313" key="3">
    <source>
        <dbReference type="Proteomes" id="UP000007076"/>
    </source>
</evidence>
<dbReference type="AlphaFoldDB" id="E4N2I0"/>
<name>E4N2I0_KITSK</name>
<dbReference type="KEGG" id="ksk:KSE_66050"/>
<dbReference type="STRING" id="452652.KSE_66050"/>
<evidence type="ECO:0000259" key="1">
    <source>
        <dbReference type="Pfam" id="PF21806"/>
    </source>
</evidence>
<keyword evidence="3" id="KW-1185">Reference proteome</keyword>
<sequence>MERSAWRLETRPVYTMPQEAEAIRRFQEGRPVTAADTAAWTERLQGYRSTGRTVGRVHVVTRPLTDYLRFEFAHYWHNVGAGEDVRILDLTDRENPGLPDQDFWLFDDSRVVLMNYRPDGTQISREVFEGDHRTYVDWKRLAIAESVPFAEYMKSAIE</sequence>
<accession>E4N2I0</accession>
<dbReference type="InterPro" id="IPR049244">
    <property type="entry name" value="DUF6879"/>
</dbReference>
<dbReference type="Proteomes" id="UP000007076">
    <property type="component" value="Chromosome"/>
</dbReference>
<dbReference type="HOGENOM" id="CLU_097170_0_0_11"/>
<proteinExistence type="predicted"/>
<dbReference type="Pfam" id="PF21806">
    <property type="entry name" value="DUF6879"/>
    <property type="match status" value="1"/>
</dbReference>
<organism evidence="2 3">
    <name type="scientific">Kitasatospora setae (strain ATCC 33774 / DSM 43861 / JCM 3304 / KCC A-0304 / NBRC 14216 / KM-6054)</name>
    <name type="common">Streptomyces setae</name>
    <dbReference type="NCBI Taxonomy" id="452652"/>
    <lineage>
        <taxon>Bacteria</taxon>
        <taxon>Bacillati</taxon>
        <taxon>Actinomycetota</taxon>
        <taxon>Actinomycetes</taxon>
        <taxon>Kitasatosporales</taxon>
        <taxon>Streptomycetaceae</taxon>
        <taxon>Kitasatospora</taxon>
    </lineage>
</organism>
<gene>
    <name evidence="2" type="ordered locus">KSE_66050</name>
</gene>
<reference evidence="2 3" key="1">
    <citation type="journal article" date="2010" name="DNA Res.">
        <title>Genome sequence of Kitasatospora setae NBRC 14216T: an evolutionary snapshot of the family Streptomycetaceae.</title>
        <authorList>
            <person name="Ichikawa N."/>
            <person name="Oguchi A."/>
            <person name="Ikeda H."/>
            <person name="Ishikawa J."/>
            <person name="Kitani S."/>
            <person name="Watanabe Y."/>
            <person name="Nakamura S."/>
            <person name="Katano Y."/>
            <person name="Kishi E."/>
            <person name="Sasagawa M."/>
            <person name="Ankai A."/>
            <person name="Fukui S."/>
            <person name="Hashimoto Y."/>
            <person name="Kamata S."/>
            <person name="Otoguro M."/>
            <person name="Tanikawa S."/>
            <person name="Nihira T."/>
            <person name="Horinouchi S."/>
            <person name="Ohnishi Y."/>
            <person name="Hayakawa M."/>
            <person name="Kuzuyama T."/>
            <person name="Arisawa A."/>
            <person name="Nomoto F."/>
            <person name="Miura H."/>
            <person name="Takahashi Y."/>
            <person name="Fujita N."/>
        </authorList>
    </citation>
    <scope>NUCLEOTIDE SEQUENCE [LARGE SCALE GENOMIC DNA]</scope>
    <source>
        <strain evidence="3">ATCC 33774 / DSM 43861 / JCM 3304 / KCC A-0304 / NBRC 14216 / KM-6054</strain>
    </source>
</reference>
<feature type="domain" description="DUF6879" evidence="1">
    <location>
        <begin position="1"/>
        <end position="153"/>
    </location>
</feature>
<dbReference type="EMBL" id="AP010968">
    <property type="protein sequence ID" value="BAJ32364.1"/>
    <property type="molecule type" value="Genomic_DNA"/>
</dbReference>
<evidence type="ECO:0000313" key="2">
    <source>
        <dbReference type="EMBL" id="BAJ32364.1"/>
    </source>
</evidence>
<dbReference type="eggNOG" id="ENOG5033032">
    <property type="taxonomic scope" value="Bacteria"/>
</dbReference>